<dbReference type="RefSeq" id="WP_295816985.1">
    <property type="nucleotide sequence ID" value="NZ_JBHRZG010000008.1"/>
</dbReference>
<evidence type="ECO:0000313" key="3">
    <source>
        <dbReference type="Proteomes" id="UP001595803"/>
    </source>
</evidence>
<protein>
    <submittedName>
        <fullName evidence="2">Uncharacterized protein</fullName>
    </submittedName>
</protein>
<dbReference type="Proteomes" id="UP001595803">
    <property type="component" value="Unassembled WGS sequence"/>
</dbReference>
<accession>A0ABV7Z6K1</accession>
<dbReference type="EMBL" id="JBHRZG010000008">
    <property type="protein sequence ID" value="MFC3832713.1"/>
    <property type="molecule type" value="Genomic_DNA"/>
</dbReference>
<evidence type="ECO:0000313" key="2">
    <source>
        <dbReference type="EMBL" id="MFC3832713.1"/>
    </source>
</evidence>
<feature type="transmembrane region" description="Helical" evidence="1">
    <location>
        <begin position="20"/>
        <end position="42"/>
    </location>
</feature>
<keyword evidence="1" id="KW-1133">Transmembrane helix</keyword>
<comment type="caution">
    <text evidence="2">The sequence shown here is derived from an EMBL/GenBank/DDBJ whole genome shotgun (WGS) entry which is preliminary data.</text>
</comment>
<proteinExistence type="predicted"/>
<sequence>MSPRSGDHAAGRGRAPLGTLAVVGTLLLAISTLWLLVLGILAGRA</sequence>
<reference evidence="3" key="1">
    <citation type="journal article" date="2019" name="Int. J. Syst. Evol. Microbiol.">
        <title>The Global Catalogue of Microorganisms (GCM) 10K type strain sequencing project: providing services to taxonomists for standard genome sequencing and annotation.</title>
        <authorList>
            <consortium name="The Broad Institute Genomics Platform"/>
            <consortium name="The Broad Institute Genome Sequencing Center for Infectious Disease"/>
            <person name="Wu L."/>
            <person name="Ma J."/>
        </authorList>
    </citation>
    <scope>NUCLEOTIDE SEQUENCE [LARGE SCALE GENOMIC DNA]</scope>
    <source>
        <strain evidence="3">CCTCC AB 2017081</strain>
    </source>
</reference>
<gene>
    <name evidence="2" type="ORF">ACFOSB_07575</name>
</gene>
<keyword evidence="1" id="KW-0812">Transmembrane</keyword>
<keyword evidence="3" id="KW-1185">Reference proteome</keyword>
<organism evidence="2 3">
    <name type="scientific">Deinococcus rufus</name>
    <dbReference type="NCBI Taxonomy" id="2136097"/>
    <lineage>
        <taxon>Bacteria</taxon>
        <taxon>Thermotogati</taxon>
        <taxon>Deinococcota</taxon>
        <taxon>Deinococci</taxon>
        <taxon>Deinococcales</taxon>
        <taxon>Deinococcaceae</taxon>
        <taxon>Deinococcus</taxon>
    </lineage>
</organism>
<keyword evidence="1" id="KW-0472">Membrane</keyword>
<name>A0ABV7Z6K1_9DEIO</name>
<evidence type="ECO:0000256" key="1">
    <source>
        <dbReference type="SAM" id="Phobius"/>
    </source>
</evidence>